<accession>A0A7S0E8K8</accession>
<evidence type="ECO:0000313" key="1">
    <source>
        <dbReference type="EMBL" id="CAD8476772.1"/>
    </source>
</evidence>
<sequence length="286" mass="32075">MGKTKIPLPEVNANTSKYTGTFSHVPALCITEPFSDKVSVPQSCKGKQFRGGLWHGADSSAHIASDAFRKAGNATTALFTVAPSLSSSADVKGKDKYVDNDRYKEKFPDGDFRPKACGKLGFMTTDFAKRELYANTRNTERLRETLRKEDRLMKKVRQDMEARNALYATSTTERQVEDLPQQKLYDVVHRNPATSLKYKRDDRQGIHLYIAQRKNMRGENKFCSVLSKGADVDVQMQEDTYAATIKSPTGPKWVQVKLPSGPLLNVLVDENHKIVTQKVVDDAMPI</sequence>
<protein>
    <submittedName>
        <fullName evidence="1">Uncharacterized protein</fullName>
    </submittedName>
</protein>
<proteinExistence type="predicted"/>
<dbReference type="AlphaFoldDB" id="A0A7S0E8K8"/>
<reference evidence="1" key="1">
    <citation type="submission" date="2021-01" db="EMBL/GenBank/DDBJ databases">
        <authorList>
            <person name="Corre E."/>
            <person name="Pelletier E."/>
            <person name="Niang G."/>
            <person name="Scheremetjew M."/>
            <person name="Finn R."/>
            <person name="Kale V."/>
            <person name="Holt S."/>
            <person name="Cochrane G."/>
            <person name="Meng A."/>
            <person name="Brown T."/>
            <person name="Cohen L."/>
        </authorList>
    </citation>
    <scope>NUCLEOTIDE SEQUENCE</scope>
    <source>
        <strain evidence="1">CCMP325</strain>
    </source>
</reference>
<organism evidence="1">
    <name type="scientific">Hanusia phi</name>
    <dbReference type="NCBI Taxonomy" id="3032"/>
    <lineage>
        <taxon>Eukaryota</taxon>
        <taxon>Cryptophyceae</taxon>
        <taxon>Pyrenomonadales</taxon>
        <taxon>Geminigeraceae</taxon>
        <taxon>Hanusia</taxon>
    </lineage>
</organism>
<dbReference type="EMBL" id="HBEO01009306">
    <property type="protein sequence ID" value="CAD8476772.1"/>
    <property type="molecule type" value="Transcribed_RNA"/>
</dbReference>
<gene>
    <name evidence="1" type="ORF">HPHI1048_LOCUS6505</name>
</gene>
<name>A0A7S0E8K8_9CRYP</name>